<dbReference type="SUPFAM" id="SSF53335">
    <property type="entry name" value="S-adenosyl-L-methionine-dependent methyltransferases"/>
    <property type="match status" value="1"/>
</dbReference>
<keyword evidence="13" id="KW-1185">Reference proteome</keyword>
<evidence type="ECO:0000256" key="4">
    <source>
        <dbReference type="ARBA" id="ARBA00022679"/>
    </source>
</evidence>
<evidence type="ECO:0000256" key="2">
    <source>
        <dbReference type="ARBA" id="ARBA00022552"/>
    </source>
</evidence>
<evidence type="ECO:0000256" key="7">
    <source>
        <dbReference type="ARBA" id="ARBA00022946"/>
    </source>
</evidence>
<proteinExistence type="inferred from homology"/>
<dbReference type="GO" id="GO:0003723">
    <property type="term" value="F:RNA binding"/>
    <property type="evidence" value="ECO:0007669"/>
    <property type="project" value="UniProtKB-KW"/>
</dbReference>
<dbReference type="PIRSF" id="PIRSF027833">
    <property type="entry name" value="MtTFB2"/>
    <property type="match status" value="1"/>
</dbReference>
<dbReference type="OrthoDB" id="9895503at2759"/>
<keyword evidence="6" id="KW-0694">RNA-binding</keyword>
<keyword evidence="10" id="KW-0804">Transcription</keyword>
<keyword evidence="9" id="KW-0496">Mitochondrion</keyword>
<gene>
    <name evidence="12" type="ORF">MELIAE_LOCUS4025</name>
</gene>
<comment type="subcellular location">
    <subcellularLocation>
        <location evidence="1">Mitochondrion</location>
    </subcellularLocation>
</comment>
<keyword evidence="4 11" id="KW-0808">Transferase</keyword>
<evidence type="ECO:0000313" key="12">
    <source>
        <dbReference type="EMBL" id="CAH0551418.1"/>
    </source>
</evidence>
<accession>A0A9P0B0M2</accession>
<comment type="similarity">
    <text evidence="11">Belongs to the class I-like SAM-binding methyltransferase superfamily. rRNA adenine N(6)-methyltransferase family.</text>
</comment>
<dbReference type="Proteomes" id="UP001154078">
    <property type="component" value="Chromosome 2"/>
</dbReference>
<organism evidence="12 13">
    <name type="scientific">Brassicogethes aeneus</name>
    <name type="common">Rape pollen beetle</name>
    <name type="synonym">Meligethes aeneus</name>
    <dbReference type="NCBI Taxonomy" id="1431903"/>
    <lineage>
        <taxon>Eukaryota</taxon>
        <taxon>Metazoa</taxon>
        <taxon>Ecdysozoa</taxon>
        <taxon>Arthropoda</taxon>
        <taxon>Hexapoda</taxon>
        <taxon>Insecta</taxon>
        <taxon>Pterygota</taxon>
        <taxon>Neoptera</taxon>
        <taxon>Endopterygota</taxon>
        <taxon>Coleoptera</taxon>
        <taxon>Polyphaga</taxon>
        <taxon>Cucujiformia</taxon>
        <taxon>Nitidulidae</taxon>
        <taxon>Meligethinae</taxon>
        <taxon>Brassicogethes</taxon>
    </lineage>
</organism>
<dbReference type="Gene3D" id="3.40.50.150">
    <property type="entry name" value="Vaccinia Virus protein VP39"/>
    <property type="match status" value="1"/>
</dbReference>
<protein>
    <recommendedName>
        <fullName evidence="11">rRNA adenine N(6)-methyltransferase</fullName>
        <ecNumber evidence="11">2.1.1.-</ecNumber>
    </recommendedName>
</protein>
<evidence type="ECO:0000256" key="9">
    <source>
        <dbReference type="ARBA" id="ARBA00023128"/>
    </source>
</evidence>
<dbReference type="Pfam" id="PF00398">
    <property type="entry name" value="RrnaAD"/>
    <property type="match status" value="1"/>
</dbReference>
<evidence type="ECO:0000256" key="5">
    <source>
        <dbReference type="ARBA" id="ARBA00022691"/>
    </source>
</evidence>
<evidence type="ECO:0000256" key="1">
    <source>
        <dbReference type="ARBA" id="ARBA00004173"/>
    </source>
</evidence>
<dbReference type="AlphaFoldDB" id="A0A9P0B0M2"/>
<evidence type="ECO:0000313" key="13">
    <source>
        <dbReference type="Proteomes" id="UP001154078"/>
    </source>
</evidence>
<dbReference type="GO" id="GO:0034246">
    <property type="term" value="F:mitochondrial transcription factor activity"/>
    <property type="evidence" value="ECO:0007669"/>
    <property type="project" value="TreeGrafter"/>
</dbReference>
<dbReference type="GO" id="GO:0005759">
    <property type="term" value="C:mitochondrial matrix"/>
    <property type="evidence" value="ECO:0007669"/>
    <property type="project" value="TreeGrafter"/>
</dbReference>
<dbReference type="EMBL" id="OV121133">
    <property type="protein sequence ID" value="CAH0551418.1"/>
    <property type="molecule type" value="Genomic_DNA"/>
</dbReference>
<dbReference type="InterPro" id="IPR001737">
    <property type="entry name" value="KsgA/Erm"/>
</dbReference>
<name>A0A9P0B0M2_BRAAE</name>
<sequence length="429" mass="50898">MNIQKTLKIPLSCPVYRKYCSKIEENVYKPVKKSGKSHTTKINNFFRKDPDLAEIKEFIPEKYLDCKRKTLTDNLYLICAKIARRTVRHVMPAIKNNTNQIVCETNAGLGFISSELLRKKIPLIRLYESCPEFREMLKDFDKEYKGKVEIFTKDLFLLHRYSWMDKIDHSNRVELLLKNVPRKKWTDEPCMTLIGPMSKIDFIKYLMRCLTLQSDIVTYGRVQIFAIMRPKFFTLLDASPKDNLHTYTWTTVLFQLFFDYELLEKFDRDRFLPWETASNKSPKRYVDTIDRNKMYLVKINFKKDLPVPTEDLLPLYFFVQHFFHRGRRRVIQTVEKWVPGGGLNIILPQLGHENYCQNMDIMTTFGELTPQQILGVFREMRCCDKYENSPFKAMIESQMMKLETIETDLHENAILHKTLAEDIEVKINE</sequence>
<keyword evidence="7" id="KW-0809">Transit peptide</keyword>
<evidence type="ECO:0000256" key="6">
    <source>
        <dbReference type="ARBA" id="ARBA00022884"/>
    </source>
</evidence>
<dbReference type="PANTHER" id="PTHR11727:SF13">
    <property type="entry name" value="DIMETHYLADENOSINE TRANSFERASE 2, MITOCHONDRIAL"/>
    <property type="match status" value="1"/>
</dbReference>
<evidence type="ECO:0000256" key="3">
    <source>
        <dbReference type="ARBA" id="ARBA00022603"/>
    </source>
</evidence>
<dbReference type="PANTHER" id="PTHR11727">
    <property type="entry name" value="DIMETHYLADENOSINE TRANSFERASE"/>
    <property type="match status" value="1"/>
</dbReference>
<keyword evidence="2 11" id="KW-0698">rRNA processing</keyword>
<dbReference type="GO" id="GO:0006391">
    <property type="term" value="P:transcription initiation at mitochondrial promoter"/>
    <property type="evidence" value="ECO:0007669"/>
    <property type="project" value="TreeGrafter"/>
</dbReference>
<evidence type="ECO:0000256" key="8">
    <source>
        <dbReference type="ARBA" id="ARBA00023015"/>
    </source>
</evidence>
<dbReference type="EC" id="2.1.1.-" evidence="11"/>
<dbReference type="InterPro" id="IPR029063">
    <property type="entry name" value="SAM-dependent_MTases_sf"/>
</dbReference>
<evidence type="ECO:0000256" key="10">
    <source>
        <dbReference type="ARBA" id="ARBA00023163"/>
    </source>
</evidence>
<keyword evidence="3 11" id="KW-0489">Methyltransferase</keyword>
<keyword evidence="5 11" id="KW-0949">S-adenosyl-L-methionine</keyword>
<reference evidence="12" key="1">
    <citation type="submission" date="2021-12" db="EMBL/GenBank/DDBJ databases">
        <authorList>
            <person name="King R."/>
        </authorList>
    </citation>
    <scope>NUCLEOTIDE SEQUENCE</scope>
</reference>
<keyword evidence="8" id="KW-0805">Transcription regulation</keyword>
<dbReference type="GO" id="GO:0000179">
    <property type="term" value="F:rRNA (adenine-N6,N6-)-dimethyltransferase activity"/>
    <property type="evidence" value="ECO:0007669"/>
    <property type="project" value="TreeGrafter"/>
</dbReference>
<evidence type="ECO:0000256" key="11">
    <source>
        <dbReference type="RuleBase" id="RU362106"/>
    </source>
</evidence>